<evidence type="ECO:0000313" key="1">
    <source>
        <dbReference type="EMBL" id="OJZ85615.1"/>
    </source>
</evidence>
<dbReference type="AlphaFoldDB" id="A0A1M3TFU9"/>
<reference evidence="2" key="1">
    <citation type="journal article" date="2017" name="Genome Biol.">
        <title>Comparative genomics reveals high biological diversity and specific adaptations in the industrially and medically important fungal genus Aspergillus.</title>
        <authorList>
            <person name="de Vries R.P."/>
            <person name="Riley R."/>
            <person name="Wiebenga A."/>
            <person name="Aguilar-Osorio G."/>
            <person name="Amillis S."/>
            <person name="Uchima C.A."/>
            <person name="Anderluh G."/>
            <person name="Asadollahi M."/>
            <person name="Askin M."/>
            <person name="Barry K."/>
            <person name="Battaglia E."/>
            <person name="Bayram O."/>
            <person name="Benocci T."/>
            <person name="Braus-Stromeyer S.A."/>
            <person name="Caldana C."/>
            <person name="Canovas D."/>
            <person name="Cerqueira G.C."/>
            <person name="Chen F."/>
            <person name="Chen W."/>
            <person name="Choi C."/>
            <person name="Clum A."/>
            <person name="Dos Santos R.A."/>
            <person name="Damasio A.R."/>
            <person name="Diallinas G."/>
            <person name="Emri T."/>
            <person name="Fekete E."/>
            <person name="Flipphi M."/>
            <person name="Freyberg S."/>
            <person name="Gallo A."/>
            <person name="Gournas C."/>
            <person name="Habgood R."/>
            <person name="Hainaut M."/>
            <person name="Harispe M.L."/>
            <person name="Henrissat B."/>
            <person name="Hilden K.S."/>
            <person name="Hope R."/>
            <person name="Hossain A."/>
            <person name="Karabika E."/>
            <person name="Karaffa L."/>
            <person name="Karanyi Z."/>
            <person name="Krasevec N."/>
            <person name="Kuo A."/>
            <person name="Kusch H."/>
            <person name="LaButti K."/>
            <person name="Lagendijk E.L."/>
            <person name="Lapidus A."/>
            <person name="Levasseur A."/>
            <person name="Lindquist E."/>
            <person name="Lipzen A."/>
            <person name="Logrieco A.F."/>
            <person name="MacCabe A."/>
            <person name="Maekelae M.R."/>
            <person name="Malavazi I."/>
            <person name="Melin P."/>
            <person name="Meyer V."/>
            <person name="Mielnichuk N."/>
            <person name="Miskei M."/>
            <person name="Molnar A.P."/>
            <person name="Mule G."/>
            <person name="Ngan C.Y."/>
            <person name="Orejas M."/>
            <person name="Orosz E."/>
            <person name="Ouedraogo J.P."/>
            <person name="Overkamp K.M."/>
            <person name="Park H.-S."/>
            <person name="Perrone G."/>
            <person name="Piumi F."/>
            <person name="Punt P.J."/>
            <person name="Ram A.F."/>
            <person name="Ramon A."/>
            <person name="Rauscher S."/>
            <person name="Record E."/>
            <person name="Riano-Pachon D.M."/>
            <person name="Robert V."/>
            <person name="Roehrig J."/>
            <person name="Ruller R."/>
            <person name="Salamov A."/>
            <person name="Salih N.S."/>
            <person name="Samson R.A."/>
            <person name="Sandor E."/>
            <person name="Sanguinetti M."/>
            <person name="Schuetze T."/>
            <person name="Sepcic K."/>
            <person name="Shelest E."/>
            <person name="Sherlock G."/>
            <person name="Sophianopoulou V."/>
            <person name="Squina F.M."/>
            <person name="Sun H."/>
            <person name="Susca A."/>
            <person name="Todd R.B."/>
            <person name="Tsang A."/>
            <person name="Unkles S.E."/>
            <person name="van de Wiele N."/>
            <person name="van Rossen-Uffink D."/>
            <person name="Oliveira J.V."/>
            <person name="Vesth T.C."/>
            <person name="Visser J."/>
            <person name="Yu J.-H."/>
            <person name="Zhou M."/>
            <person name="Andersen M.R."/>
            <person name="Archer D.B."/>
            <person name="Baker S.E."/>
            <person name="Benoit I."/>
            <person name="Brakhage A.A."/>
            <person name="Braus G.H."/>
            <person name="Fischer R."/>
            <person name="Frisvad J.C."/>
            <person name="Goldman G.H."/>
            <person name="Houbraken J."/>
            <person name="Oakley B."/>
            <person name="Pocsi I."/>
            <person name="Scazzocchio C."/>
            <person name="Seiboth B."/>
            <person name="vanKuyk P.A."/>
            <person name="Wortman J."/>
            <person name="Dyer P.S."/>
            <person name="Grigoriev I.V."/>
        </authorList>
    </citation>
    <scope>NUCLEOTIDE SEQUENCE [LARGE SCALE GENOMIC DNA]</scope>
    <source>
        <strain evidence="2">CBS 106.47</strain>
    </source>
</reference>
<dbReference type="SUPFAM" id="SSF52540">
    <property type="entry name" value="P-loop containing nucleoside triphosphate hydrolases"/>
    <property type="match status" value="1"/>
</dbReference>
<evidence type="ECO:0000313" key="2">
    <source>
        <dbReference type="Proteomes" id="UP000184063"/>
    </source>
</evidence>
<proteinExistence type="predicted"/>
<evidence type="ECO:0008006" key="3">
    <source>
        <dbReference type="Google" id="ProtNLM"/>
    </source>
</evidence>
<dbReference type="InterPro" id="IPR053226">
    <property type="entry name" value="Pyrrolopyrazine_biosynth_F"/>
</dbReference>
<accession>A0A1M3TFU9</accession>
<sequence length="349" mass="39729">MTMTATTPPRRVFLISVPRSVSHLLLKIVDIHNQPKFLTNEQGGYFFFPAFAPAIHGGYADKPLNEWTEAQKEEIKASFHGCVSSLEEYSERAQNADKAMFIKEHAYWFMNPAVMHELMTGTEDPELFKTFQLHLSESSYGPNSFSPSNKTVLPDEYLRSWQVAFIIRHPALAWASMYRAMTKIKGFGGMGDKEFMGVWKTNTTLRWTRMVYDWCLEQQGGALPVLIDADDVTHNPAAVKRFCELTGLDPEKMQYEWSEEKVKGTGPGMHDTENEHYEMQIKINCVMRSTVDASSGIVKDKTPSGPIDVAVEVEKWKAEFGDEAAQLLHEAVLESLPDYEYLKERRIVV</sequence>
<dbReference type="Proteomes" id="UP000184063">
    <property type="component" value="Unassembled WGS sequence"/>
</dbReference>
<organism evidence="1 2">
    <name type="scientific">Aspergillus luchuensis (strain CBS 106.47)</name>
    <dbReference type="NCBI Taxonomy" id="1137211"/>
    <lineage>
        <taxon>Eukaryota</taxon>
        <taxon>Fungi</taxon>
        <taxon>Dikarya</taxon>
        <taxon>Ascomycota</taxon>
        <taxon>Pezizomycotina</taxon>
        <taxon>Eurotiomycetes</taxon>
        <taxon>Eurotiomycetidae</taxon>
        <taxon>Eurotiales</taxon>
        <taxon>Aspergillaceae</taxon>
        <taxon>Aspergillus</taxon>
        <taxon>Aspergillus subgen. Circumdati</taxon>
    </lineage>
</organism>
<dbReference type="InterPro" id="IPR027417">
    <property type="entry name" value="P-loop_NTPase"/>
</dbReference>
<dbReference type="EMBL" id="KV878242">
    <property type="protein sequence ID" value="OJZ85615.1"/>
    <property type="molecule type" value="Genomic_DNA"/>
</dbReference>
<name>A0A1M3TFU9_ASPLC</name>
<dbReference type="Gene3D" id="3.40.50.300">
    <property type="entry name" value="P-loop containing nucleotide triphosphate hydrolases"/>
    <property type="match status" value="1"/>
</dbReference>
<dbReference type="VEuPathDB" id="FungiDB:ASPFODRAFT_46660"/>
<dbReference type="PANTHER" id="PTHR48419">
    <property type="entry name" value="SULFOTRANSFERASE DOMAIN-CONTAINING PROTEIN"/>
    <property type="match status" value="1"/>
</dbReference>
<dbReference type="PANTHER" id="PTHR48419:SF1">
    <property type="entry name" value="SULFOTRANSFERASE DOMAIN-CONTAINING PROTEIN"/>
    <property type="match status" value="1"/>
</dbReference>
<protein>
    <recommendedName>
        <fullName evidence="3">Sulfotransferase domain-containing protein</fullName>
    </recommendedName>
</protein>
<dbReference type="OrthoDB" id="3650366at2759"/>
<gene>
    <name evidence="1" type="ORF">ASPFODRAFT_46660</name>
</gene>